<accession>A0A1I4ZXA2</accession>
<name>A0A1I4ZXA2_9MICO</name>
<organism evidence="3 4">
    <name type="scientific">Mycetocola miduiensis</name>
    <dbReference type="NCBI Taxonomy" id="995034"/>
    <lineage>
        <taxon>Bacteria</taxon>
        <taxon>Bacillati</taxon>
        <taxon>Actinomycetota</taxon>
        <taxon>Actinomycetes</taxon>
        <taxon>Micrococcales</taxon>
        <taxon>Microbacteriaceae</taxon>
        <taxon>Mycetocola</taxon>
    </lineage>
</organism>
<feature type="region of interest" description="Disordered" evidence="1">
    <location>
        <begin position="35"/>
        <end position="96"/>
    </location>
</feature>
<keyword evidence="4" id="KW-1185">Reference proteome</keyword>
<proteinExistence type="predicted"/>
<evidence type="ECO:0000259" key="2">
    <source>
        <dbReference type="Pfam" id="PF24837"/>
    </source>
</evidence>
<dbReference type="InterPro" id="IPR056303">
    <property type="entry name" value="AMIN-like"/>
</dbReference>
<feature type="compositionally biased region" description="Polar residues" evidence="1">
    <location>
        <begin position="80"/>
        <end position="95"/>
    </location>
</feature>
<evidence type="ECO:0000313" key="4">
    <source>
        <dbReference type="Proteomes" id="UP000198867"/>
    </source>
</evidence>
<dbReference type="Pfam" id="PF24837">
    <property type="entry name" value="AMIN-like"/>
    <property type="match status" value="1"/>
</dbReference>
<gene>
    <name evidence="3" type="ORF">SAMN05216219_1155</name>
</gene>
<protein>
    <recommendedName>
        <fullName evidence="2">AMIN-like domain-containing protein</fullName>
    </recommendedName>
</protein>
<sequence>MIQAHHPDLGGSRPFVRTLMVVAAVAMLLTSCVPTPTPSETPGSTPTVTASDTPAPSPTSAVPTAMPSPMPSPSACPTEWGTSPKTESASTSASITGVRAGRHDCFDRLVIDVDGDPAGYDVRYVAAVTEEGRGEPVDLRGNAFLQVLLRAPAYDPETGEATYSFSDEAELVNVNGFTSFRQVAWGGSFEGQTTFGLGLEAQLPFRVFMLEGPGNGSRVVIDVAH</sequence>
<dbReference type="AlphaFoldDB" id="A0A1I4ZXA2"/>
<dbReference type="STRING" id="995034.SAMN05216219_1155"/>
<evidence type="ECO:0000256" key="1">
    <source>
        <dbReference type="SAM" id="MobiDB-lite"/>
    </source>
</evidence>
<reference evidence="4" key="1">
    <citation type="submission" date="2016-10" db="EMBL/GenBank/DDBJ databases">
        <authorList>
            <person name="Varghese N."/>
            <person name="Submissions S."/>
        </authorList>
    </citation>
    <scope>NUCLEOTIDE SEQUENCE [LARGE SCALE GENOMIC DNA]</scope>
    <source>
        <strain evidence="4">CGMCC 1.11101</strain>
    </source>
</reference>
<dbReference type="Proteomes" id="UP000198867">
    <property type="component" value="Unassembled WGS sequence"/>
</dbReference>
<dbReference type="EMBL" id="FOVM01000002">
    <property type="protein sequence ID" value="SFN54796.1"/>
    <property type="molecule type" value="Genomic_DNA"/>
</dbReference>
<evidence type="ECO:0000313" key="3">
    <source>
        <dbReference type="EMBL" id="SFN54796.1"/>
    </source>
</evidence>
<feature type="domain" description="AMIN-like" evidence="2">
    <location>
        <begin position="94"/>
        <end position="225"/>
    </location>
</feature>
<feature type="compositionally biased region" description="Low complexity" evidence="1">
    <location>
        <begin position="38"/>
        <end position="65"/>
    </location>
</feature>